<name>A0A7D9DPC1_PARCT</name>
<evidence type="ECO:0000313" key="1">
    <source>
        <dbReference type="EMBL" id="CAB3988048.1"/>
    </source>
</evidence>
<protein>
    <submittedName>
        <fullName evidence="1">Uncharacterized protein</fullName>
    </submittedName>
</protein>
<sequence>MEEVRTEMISAITEVIHLLRSQTQNQDLELCVTRLEVLTENALTYEDISLDVVDLLNQALNVVKRTIGIERGYDPYAASLVHDEGRPGRPKFEINEDQLMFFKENRFTQQDMALMLGVSKRTVENRMAEFDLTNQNRIENDRRTIGFTRNSCPKKKAKRVSEASRSCGKEAKENMCDKKACLFSPLTIVIMAHGWKS</sequence>
<organism evidence="1 2">
    <name type="scientific">Paramuricea clavata</name>
    <name type="common">Red gorgonian</name>
    <name type="synonym">Violescent sea-whip</name>
    <dbReference type="NCBI Taxonomy" id="317549"/>
    <lineage>
        <taxon>Eukaryota</taxon>
        <taxon>Metazoa</taxon>
        <taxon>Cnidaria</taxon>
        <taxon>Anthozoa</taxon>
        <taxon>Octocorallia</taxon>
        <taxon>Malacalcyonacea</taxon>
        <taxon>Plexauridae</taxon>
        <taxon>Paramuricea</taxon>
    </lineage>
</organism>
<dbReference type="OrthoDB" id="5983520at2759"/>
<accession>A0A7D9DPC1</accession>
<evidence type="ECO:0000313" key="2">
    <source>
        <dbReference type="Proteomes" id="UP001152795"/>
    </source>
</evidence>
<keyword evidence="2" id="KW-1185">Reference proteome</keyword>
<proteinExistence type="predicted"/>
<comment type="caution">
    <text evidence="1">The sequence shown here is derived from an EMBL/GenBank/DDBJ whole genome shotgun (WGS) entry which is preliminary data.</text>
</comment>
<reference evidence="1" key="1">
    <citation type="submission" date="2020-04" db="EMBL/GenBank/DDBJ databases">
        <authorList>
            <person name="Alioto T."/>
            <person name="Alioto T."/>
            <person name="Gomez Garrido J."/>
        </authorList>
    </citation>
    <scope>NUCLEOTIDE SEQUENCE</scope>
    <source>
        <strain evidence="1">A484AB</strain>
    </source>
</reference>
<dbReference type="AlphaFoldDB" id="A0A7D9DPC1"/>
<dbReference type="EMBL" id="CACRXK020001271">
    <property type="protein sequence ID" value="CAB3988048.1"/>
    <property type="molecule type" value="Genomic_DNA"/>
</dbReference>
<dbReference type="Proteomes" id="UP001152795">
    <property type="component" value="Unassembled WGS sequence"/>
</dbReference>
<gene>
    <name evidence="1" type="ORF">PACLA_8A048083</name>
</gene>